<dbReference type="InterPro" id="IPR001853">
    <property type="entry name" value="DSBA-like_thioredoxin_dom"/>
</dbReference>
<dbReference type="RefSeq" id="WP_220565533.1">
    <property type="nucleotide sequence ID" value="NZ_CP074133.1"/>
</dbReference>
<feature type="domain" description="DSBA-like thioredoxin" evidence="1">
    <location>
        <begin position="3"/>
        <end position="202"/>
    </location>
</feature>
<evidence type="ECO:0000259" key="1">
    <source>
        <dbReference type="Pfam" id="PF01323"/>
    </source>
</evidence>
<dbReference type="SUPFAM" id="SSF52833">
    <property type="entry name" value="Thioredoxin-like"/>
    <property type="match status" value="1"/>
</dbReference>
<gene>
    <name evidence="2" type="ORF">KGD84_04625</name>
</gene>
<protein>
    <submittedName>
        <fullName evidence="2">DsbA family protein</fullName>
    </submittedName>
</protein>
<dbReference type="Proteomes" id="UP000676079">
    <property type="component" value="Chromosome"/>
</dbReference>
<name>A0ABX8BU23_9ACTN</name>
<keyword evidence="3" id="KW-1185">Reference proteome</keyword>
<dbReference type="InterPro" id="IPR036249">
    <property type="entry name" value="Thioredoxin-like_sf"/>
</dbReference>
<proteinExistence type="predicted"/>
<dbReference type="Pfam" id="PF14559">
    <property type="entry name" value="TPR_19"/>
    <property type="match status" value="1"/>
</dbReference>
<evidence type="ECO:0000313" key="2">
    <source>
        <dbReference type="EMBL" id="QUX25757.1"/>
    </source>
</evidence>
<dbReference type="EMBL" id="CP074133">
    <property type="protein sequence ID" value="QUX25757.1"/>
    <property type="molecule type" value="Genomic_DNA"/>
</dbReference>
<sequence>MRLEIWADVVCPWAYIGKRRVERALAARGGEPVEVVWRPYRIDPTAPERARPLDGLLRDPFVDTALRACAPHLSPEQNRVRVAEVAAAEGFPRWGAAWHVSPHGAHRLLYLAEREGGPALQGAVAEEVMRIHFVEAGDIGSAEVLERAADRAGFADGGRLLRAGEGDREVRELLLRGRARGVRTSPTLLVGDLALEGARHPEEIGVFLDRAGERPARSLPAEVERLHLAEALVEKDPLGALALLEPLLAEYGDDRGVRLAAARARLRSAQVGRARRDLEALVAERPDDSHARLMLASALRRGGEPEAAAVQQRLAEALG</sequence>
<dbReference type="Pfam" id="PF01323">
    <property type="entry name" value="DSBA"/>
    <property type="match status" value="1"/>
</dbReference>
<dbReference type="Gene3D" id="3.40.30.10">
    <property type="entry name" value="Glutaredoxin"/>
    <property type="match status" value="1"/>
</dbReference>
<accession>A0ABX8BU23</accession>
<evidence type="ECO:0000313" key="3">
    <source>
        <dbReference type="Proteomes" id="UP000676079"/>
    </source>
</evidence>
<reference evidence="2 3" key="1">
    <citation type="submission" date="2021-05" db="EMBL/GenBank/DDBJ databases">
        <title>Direct Submission.</title>
        <authorList>
            <person name="Li K."/>
            <person name="Gao J."/>
        </authorList>
    </citation>
    <scope>NUCLEOTIDE SEQUENCE [LARGE SCALE GENOMIC DNA]</scope>
    <source>
        <strain evidence="2 3">Mg02</strain>
    </source>
</reference>
<organism evidence="2 3">
    <name type="scientific">Nocardiopsis changdeensis</name>
    <dbReference type="NCBI Taxonomy" id="2831969"/>
    <lineage>
        <taxon>Bacteria</taxon>
        <taxon>Bacillati</taxon>
        <taxon>Actinomycetota</taxon>
        <taxon>Actinomycetes</taxon>
        <taxon>Streptosporangiales</taxon>
        <taxon>Nocardiopsidaceae</taxon>
        <taxon>Nocardiopsis</taxon>
    </lineage>
</organism>